<dbReference type="GO" id="GO:0006402">
    <property type="term" value="P:mRNA catabolic process"/>
    <property type="evidence" value="ECO:0007669"/>
    <property type="project" value="TreeGrafter"/>
</dbReference>
<dbReference type="GO" id="GO:0016075">
    <property type="term" value="P:rRNA catabolic process"/>
    <property type="evidence" value="ECO:0007669"/>
    <property type="project" value="TreeGrafter"/>
</dbReference>
<evidence type="ECO:0000313" key="1">
    <source>
        <dbReference type="EMBL" id="VAW30366.1"/>
    </source>
</evidence>
<sequence>MTIMTQPKATYKRGDVVLVLFPHSNLKTAKVRPALVVQADNLQTGLPQLIVAMITSRMFRANHLSRVTIQLSASEGKLSGLLTDSVVMTDNLATVAESEIDRVIGSLPMEKEDSALRHTLGL</sequence>
<name>A0A3B0VEF6_9ZZZZ</name>
<dbReference type="EMBL" id="UOEU01000047">
    <property type="protein sequence ID" value="VAW30366.1"/>
    <property type="molecule type" value="Genomic_DNA"/>
</dbReference>
<dbReference type="InterPro" id="IPR003477">
    <property type="entry name" value="PemK-like"/>
</dbReference>
<dbReference type="Gene3D" id="2.30.30.110">
    <property type="match status" value="1"/>
</dbReference>
<dbReference type="PANTHER" id="PTHR33988:SF2">
    <property type="entry name" value="ENDORIBONUCLEASE MAZF"/>
    <property type="match status" value="1"/>
</dbReference>
<accession>A0A3B0VEF6</accession>
<dbReference type="GO" id="GO:0003677">
    <property type="term" value="F:DNA binding"/>
    <property type="evidence" value="ECO:0007669"/>
    <property type="project" value="InterPro"/>
</dbReference>
<proteinExistence type="predicted"/>
<dbReference type="PANTHER" id="PTHR33988">
    <property type="entry name" value="ENDORIBONUCLEASE MAZF-RELATED"/>
    <property type="match status" value="1"/>
</dbReference>
<dbReference type="Pfam" id="PF02452">
    <property type="entry name" value="PemK_toxin"/>
    <property type="match status" value="1"/>
</dbReference>
<dbReference type="InterPro" id="IPR011067">
    <property type="entry name" value="Plasmid_toxin/cell-grow_inhib"/>
</dbReference>
<reference evidence="1" key="1">
    <citation type="submission" date="2018-06" db="EMBL/GenBank/DDBJ databases">
        <authorList>
            <person name="Zhirakovskaya E."/>
        </authorList>
    </citation>
    <scope>NUCLEOTIDE SEQUENCE</scope>
</reference>
<organism evidence="1">
    <name type="scientific">hydrothermal vent metagenome</name>
    <dbReference type="NCBI Taxonomy" id="652676"/>
    <lineage>
        <taxon>unclassified sequences</taxon>
        <taxon>metagenomes</taxon>
        <taxon>ecological metagenomes</taxon>
    </lineage>
</organism>
<protein>
    <recommendedName>
        <fullName evidence="2">Death on curing protein, Doc toxin</fullName>
    </recommendedName>
</protein>
<dbReference type="AlphaFoldDB" id="A0A3B0VEF6"/>
<dbReference type="SUPFAM" id="SSF50118">
    <property type="entry name" value="Cell growth inhibitor/plasmid maintenance toxic component"/>
    <property type="match status" value="1"/>
</dbReference>
<dbReference type="GO" id="GO:0004521">
    <property type="term" value="F:RNA endonuclease activity"/>
    <property type="evidence" value="ECO:0007669"/>
    <property type="project" value="TreeGrafter"/>
</dbReference>
<gene>
    <name evidence="1" type="ORF">MNBD_CHLOROFLEXI01-1725</name>
</gene>
<evidence type="ECO:0008006" key="2">
    <source>
        <dbReference type="Google" id="ProtNLM"/>
    </source>
</evidence>